<keyword evidence="1" id="KW-0732">Signal</keyword>
<dbReference type="Proteomes" id="UP000008912">
    <property type="component" value="Unassembled WGS sequence"/>
</dbReference>
<feature type="chain" id="PRO_5031359628" evidence="1">
    <location>
        <begin position="19"/>
        <end position="53"/>
    </location>
</feature>
<proteinExistence type="predicted"/>
<dbReference type="AlphaFoldDB" id="A0A7N5KET0"/>
<dbReference type="Ensembl" id="ENSAMET00000036611.1">
    <property type="protein sequence ID" value="ENSAMEP00000039402.1"/>
    <property type="gene ID" value="ENSAMEG00000029087.1"/>
</dbReference>
<feature type="signal peptide" evidence="1">
    <location>
        <begin position="1"/>
        <end position="18"/>
    </location>
</feature>
<evidence type="ECO:0000313" key="3">
    <source>
        <dbReference type="Proteomes" id="UP000008912"/>
    </source>
</evidence>
<sequence>MRIIWICILFLVLEMSNYFQKLPCLLFPSDSQKPETSTIALFFQHLIFHLEKQ</sequence>
<keyword evidence="3" id="KW-1185">Reference proteome</keyword>
<evidence type="ECO:0000256" key="1">
    <source>
        <dbReference type="SAM" id="SignalP"/>
    </source>
</evidence>
<reference evidence="2 3" key="1">
    <citation type="journal article" date="2010" name="Nature">
        <title>The sequence and de novo assembly of the giant panda genome.</title>
        <authorList>
            <person name="Li R."/>
            <person name="Fan W."/>
            <person name="Tian G."/>
            <person name="Zhu H."/>
            <person name="He L."/>
            <person name="Cai J."/>
            <person name="Huang Q."/>
            <person name="Cai Q."/>
            <person name="Li B."/>
            <person name="Bai Y."/>
            <person name="Zhang Z."/>
            <person name="Zhang Y."/>
            <person name="Wang W."/>
            <person name="Li J."/>
            <person name="Wei F."/>
            <person name="Li H."/>
            <person name="Jian M."/>
            <person name="Li J."/>
            <person name="Zhang Z."/>
            <person name="Nielsen R."/>
            <person name="Li D."/>
            <person name="Gu W."/>
            <person name="Yang Z."/>
            <person name="Xuan Z."/>
            <person name="Ryder O.A."/>
            <person name="Leung F.C."/>
            <person name="Zhou Y."/>
            <person name="Cao J."/>
            <person name="Sun X."/>
            <person name="Fu Y."/>
            <person name="Fang X."/>
            <person name="Guo X."/>
            <person name="Wang B."/>
            <person name="Hou R."/>
            <person name="Shen F."/>
            <person name="Mu B."/>
            <person name="Ni P."/>
            <person name="Lin R."/>
            <person name="Qian W."/>
            <person name="Wang G."/>
            <person name="Yu C."/>
            <person name="Nie W."/>
            <person name="Wang J."/>
            <person name="Wu Z."/>
            <person name="Liang H."/>
            <person name="Min J."/>
            <person name="Wu Q."/>
            <person name="Cheng S."/>
            <person name="Ruan J."/>
            <person name="Wang M."/>
            <person name="Shi Z."/>
            <person name="Wen M."/>
            <person name="Liu B."/>
            <person name="Ren X."/>
            <person name="Zheng H."/>
            <person name="Dong D."/>
            <person name="Cook K."/>
            <person name="Shan G."/>
            <person name="Zhang H."/>
            <person name="Kosiol C."/>
            <person name="Xie X."/>
            <person name="Lu Z."/>
            <person name="Zheng H."/>
            <person name="Li Y."/>
            <person name="Steiner C.C."/>
            <person name="Lam T.T."/>
            <person name="Lin S."/>
            <person name="Zhang Q."/>
            <person name="Li G."/>
            <person name="Tian J."/>
            <person name="Gong T."/>
            <person name="Liu H."/>
            <person name="Zhang D."/>
            <person name="Fang L."/>
            <person name="Ye C."/>
            <person name="Zhang J."/>
            <person name="Hu W."/>
            <person name="Xu A."/>
            <person name="Ren Y."/>
            <person name="Zhang G."/>
            <person name="Bruford M.W."/>
            <person name="Li Q."/>
            <person name="Ma L."/>
            <person name="Guo Y."/>
            <person name="An N."/>
            <person name="Hu Y."/>
            <person name="Zheng Y."/>
            <person name="Shi Y."/>
            <person name="Li Z."/>
            <person name="Liu Q."/>
            <person name="Chen Y."/>
            <person name="Zhao J."/>
            <person name="Qu N."/>
            <person name="Zhao S."/>
            <person name="Tian F."/>
            <person name="Wang X."/>
            <person name="Wang H."/>
            <person name="Xu L."/>
            <person name="Liu X."/>
            <person name="Vinar T."/>
            <person name="Wang Y."/>
            <person name="Lam T.W."/>
            <person name="Yiu S.M."/>
            <person name="Liu S."/>
            <person name="Zhang H."/>
            <person name="Li D."/>
            <person name="Huang Y."/>
            <person name="Wang X."/>
            <person name="Yang G."/>
            <person name="Jiang Z."/>
            <person name="Wang J."/>
            <person name="Qin N."/>
            <person name="Li L."/>
            <person name="Li J."/>
            <person name="Bolund L."/>
            <person name="Kristiansen K."/>
            <person name="Wong G.K."/>
            <person name="Olson M."/>
            <person name="Zhang X."/>
            <person name="Li S."/>
            <person name="Yang H."/>
            <person name="Wang J."/>
            <person name="Wang J."/>
        </authorList>
    </citation>
    <scope>NUCLEOTIDE SEQUENCE [LARGE SCALE GENOMIC DNA]</scope>
</reference>
<reference evidence="2" key="3">
    <citation type="submission" date="2025-09" db="UniProtKB">
        <authorList>
            <consortium name="Ensembl"/>
        </authorList>
    </citation>
    <scope>IDENTIFICATION</scope>
</reference>
<reference evidence="2" key="2">
    <citation type="submission" date="2025-08" db="UniProtKB">
        <authorList>
            <consortium name="Ensembl"/>
        </authorList>
    </citation>
    <scope>IDENTIFICATION</scope>
</reference>
<protein>
    <submittedName>
        <fullName evidence="2">Uncharacterized protein</fullName>
    </submittedName>
</protein>
<organism evidence="2 3">
    <name type="scientific">Ailuropoda melanoleuca</name>
    <name type="common">Giant panda</name>
    <dbReference type="NCBI Taxonomy" id="9646"/>
    <lineage>
        <taxon>Eukaryota</taxon>
        <taxon>Metazoa</taxon>
        <taxon>Chordata</taxon>
        <taxon>Craniata</taxon>
        <taxon>Vertebrata</taxon>
        <taxon>Euteleostomi</taxon>
        <taxon>Mammalia</taxon>
        <taxon>Eutheria</taxon>
        <taxon>Laurasiatheria</taxon>
        <taxon>Carnivora</taxon>
        <taxon>Caniformia</taxon>
        <taxon>Ursidae</taxon>
        <taxon>Ailuropoda</taxon>
    </lineage>
</organism>
<dbReference type="InParanoid" id="A0A7N5KET0"/>
<name>A0A7N5KET0_AILME</name>
<evidence type="ECO:0000313" key="2">
    <source>
        <dbReference type="Ensembl" id="ENSAMEP00000039402.1"/>
    </source>
</evidence>
<accession>A0A7N5KET0</accession>